<evidence type="ECO:0000259" key="4">
    <source>
        <dbReference type="PROSITE" id="PS50188"/>
    </source>
</evidence>
<evidence type="ECO:0000256" key="1">
    <source>
        <dbReference type="ARBA" id="ARBA00022723"/>
    </source>
</evidence>
<dbReference type="InterPro" id="IPR006574">
    <property type="entry name" value="PRY"/>
</dbReference>
<dbReference type="PRINTS" id="PR01407">
    <property type="entry name" value="BUTYPHLNCDUF"/>
</dbReference>
<keyword evidence="1" id="KW-0479">Metal-binding</keyword>
<dbReference type="GeneTree" id="ENSGT00940000154395"/>
<dbReference type="Gene3D" id="2.60.120.920">
    <property type="match status" value="1"/>
</dbReference>
<organism evidence="5 6">
    <name type="scientific">Xiphophorus couchianus</name>
    <name type="common">Monterrey platyfish</name>
    <dbReference type="NCBI Taxonomy" id="32473"/>
    <lineage>
        <taxon>Eukaryota</taxon>
        <taxon>Metazoa</taxon>
        <taxon>Chordata</taxon>
        <taxon>Craniata</taxon>
        <taxon>Vertebrata</taxon>
        <taxon>Euteleostomi</taxon>
        <taxon>Actinopterygii</taxon>
        <taxon>Neopterygii</taxon>
        <taxon>Teleostei</taxon>
        <taxon>Neoteleostei</taxon>
        <taxon>Acanthomorphata</taxon>
        <taxon>Ovalentaria</taxon>
        <taxon>Atherinomorphae</taxon>
        <taxon>Cyprinodontiformes</taxon>
        <taxon>Poeciliidae</taxon>
        <taxon>Poeciliinae</taxon>
        <taxon>Xiphophorus</taxon>
    </lineage>
</organism>
<protein>
    <recommendedName>
        <fullName evidence="4">B30.2/SPRY domain-containing protein</fullName>
    </recommendedName>
</protein>
<feature type="domain" description="B30.2/SPRY" evidence="4">
    <location>
        <begin position="1"/>
        <end position="183"/>
    </location>
</feature>
<reference evidence="5" key="2">
    <citation type="submission" date="2025-09" db="UniProtKB">
        <authorList>
            <consortium name="Ensembl"/>
        </authorList>
    </citation>
    <scope>IDENTIFICATION</scope>
</reference>
<sequence>MFIMFFIDACDLTLDENTAGGRITLTKDNKQAHFDQEKQHYPNHPDRFDLQQVLCKEGLTERHYWEVEFHSLADGEVGVAYKSIARSGDISSEFSLGRNEKSWSWSTDGTFWHNDSTEWILTEFKTRNLGVYLDWPAGILSFFEVSPDELTHLHTVRTTFTEPLYPGFYLSHGSMYIKEIEME</sequence>
<dbReference type="InterPro" id="IPR043136">
    <property type="entry name" value="B30.2/SPRY_sf"/>
</dbReference>
<dbReference type="SMART" id="SM00449">
    <property type="entry name" value="SPRY"/>
    <property type="match status" value="1"/>
</dbReference>
<dbReference type="GO" id="GO:0008270">
    <property type="term" value="F:zinc ion binding"/>
    <property type="evidence" value="ECO:0007669"/>
    <property type="project" value="UniProtKB-KW"/>
</dbReference>
<keyword evidence="2" id="KW-0863">Zinc-finger</keyword>
<dbReference type="Ensembl" id="ENSXCOT00000024369.1">
    <property type="protein sequence ID" value="ENSXCOP00000024083.1"/>
    <property type="gene ID" value="ENSXCOG00000017979.1"/>
</dbReference>
<dbReference type="InterPro" id="IPR013320">
    <property type="entry name" value="ConA-like_dom_sf"/>
</dbReference>
<proteinExistence type="predicted"/>
<dbReference type="Pfam" id="PF00622">
    <property type="entry name" value="SPRY"/>
    <property type="match status" value="1"/>
</dbReference>
<keyword evidence="3" id="KW-0862">Zinc</keyword>
<dbReference type="InterPro" id="IPR051051">
    <property type="entry name" value="E3_ubiq-ligase_TRIM/RNF"/>
</dbReference>
<evidence type="ECO:0000313" key="5">
    <source>
        <dbReference type="Ensembl" id="ENSXCOP00000024083.1"/>
    </source>
</evidence>
<evidence type="ECO:0000313" key="6">
    <source>
        <dbReference type="Proteomes" id="UP000261380"/>
    </source>
</evidence>
<dbReference type="InterPro" id="IPR001870">
    <property type="entry name" value="B30.2/SPRY"/>
</dbReference>
<dbReference type="Proteomes" id="UP000261380">
    <property type="component" value="Unplaced"/>
</dbReference>
<dbReference type="InterPro" id="IPR003877">
    <property type="entry name" value="SPRY_dom"/>
</dbReference>
<evidence type="ECO:0000256" key="2">
    <source>
        <dbReference type="ARBA" id="ARBA00022771"/>
    </source>
</evidence>
<dbReference type="PANTHER" id="PTHR25465:SF80">
    <property type="entry name" value="TRIPARTITE MOTIF-CONTAINING PROTEIN 16-LIKE"/>
    <property type="match status" value="1"/>
</dbReference>
<dbReference type="PROSITE" id="PS50188">
    <property type="entry name" value="B302_SPRY"/>
    <property type="match status" value="1"/>
</dbReference>
<evidence type="ECO:0000256" key="3">
    <source>
        <dbReference type="ARBA" id="ARBA00022833"/>
    </source>
</evidence>
<dbReference type="AlphaFoldDB" id="A0A3B5MID2"/>
<dbReference type="PANTHER" id="PTHR25465">
    <property type="entry name" value="B-BOX DOMAIN CONTAINING"/>
    <property type="match status" value="1"/>
</dbReference>
<dbReference type="Pfam" id="PF13765">
    <property type="entry name" value="PRY"/>
    <property type="match status" value="1"/>
</dbReference>
<dbReference type="InterPro" id="IPR003879">
    <property type="entry name" value="Butyrophylin_SPRY"/>
</dbReference>
<name>A0A3B5MID2_9TELE</name>
<reference evidence="5" key="1">
    <citation type="submission" date="2025-08" db="UniProtKB">
        <authorList>
            <consortium name="Ensembl"/>
        </authorList>
    </citation>
    <scope>IDENTIFICATION</scope>
</reference>
<dbReference type="GO" id="GO:0005737">
    <property type="term" value="C:cytoplasm"/>
    <property type="evidence" value="ECO:0007669"/>
    <property type="project" value="UniProtKB-ARBA"/>
</dbReference>
<keyword evidence="6" id="KW-1185">Reference proteome</keyword>
<accession>A0A3B5MID2</accession>
<dbReference type="SMART" id="SM00589">
    <property type="entry name" value="PRY"/>
    <property type="match status" value="1"/>
</dbReference>
<dbReference type="SUPFAM" id="SSF49899">
    <property type="entry name" value="Concanavalin A-like lectins/glucanases"/>
    <property type="match status" value="1"/>
</dbReference>